<dbReference type="EMBL" id="LWID01000001">
    <property type="protein sequence ID" value="MDG6894332.1"/>
    <property type="molecule type" value="Genomic_DNA"/>
</dbReference>
<sequence>MKKSTIAIGIIALLGAVWTGAAWFTGSKAEEYYRQAVADTNAQLQQIAESSNQALTLHINTLDFQRGIFSSQIKDQLVINAVIKGEKVQWIVPFSDTLYHGPFPLNQVKAFNFMPNMLSWVSEVTPHDSIAGWFKVTQGVSPIISDLVISYNQKITGQVKIADTNYVSDQNSLAWQDFTLNLDGMNFDGVGKGNVYLGSFQSKTPLGESFSLDKLDINLNIQKLLGGNLYLGDSKLQFAQLALQAKEQHFLLKDGKMEQSTEEEEGFINADLSLVTKENYWQNKPLGEITFLVSLKHLEKQAFVDLAQLPNSKQFTEKELSIYKQAKRKIWRNQPHLILKSSFENTAGKLKAKVNIELSKFQQRRSKLLDLFKQFEILLDLDKGALEQYSTILHQNIYNLSEQQAQRETQLISEVLDNLQADNLIVNKDNEVKVSLILEDDEMKLNGEPLSEQVAQKLLYELLYPLMN</sequence>
<evidence type="ECO:0000313" key="2">
    <source>
        <dbReference type="Proteomes" id="UP001155500"/>
    </source>
</evidence>
<name>A0A9X4P9Y0_9PAST</name>
<dbReference type="Proteomes" id="UP001155500">
    <property type="component" value="Unassembled WGS sequence"/>
</dbReference>
<protein>
    <recommendedName>
        <fullName evidence="3">YdgA family protein</fullName>
    </recommendedName>
</protein>
<accession>A0A9X4P9Y0</accession>
<evidence type="ECO:0008006" key="3">
    <source>
        <dbReference type="Google" id="ProtNLM"/>
    </source>
</evidence>
<evidence type="ECO:0000313" key="1">
    <source>
        <dbReference type="EMBL" id="MDG6894332.1"/>
    </source>
</evidence>
<comment type="caution">
    <text evidence="1">The sequence shown here is derived from an EMBL/GenBank/DDBJ whole genome shotgun (WGS) entry which is preliminary data.</text>
</comment>
<dbReference type="InterPro" id="IPR010352">
    <property type="entry name" value="DUF945"/>
</dbReference>
<dbReference type="AlphaFoldDB" id="A0A9X4P9Y0"/>
<dbReference type="Pfam" id="PF06097">
    <property type="entry name" value="DUF945"/>
    <property type="match status" value="1"/>
</dbReference>
<dbReference type="RefSeq" id="WP_279571818.1">
    <property type="nucleotide sequence ID" value="NZ_LWID01000001.1"/>
</dbReference>
<gene>
    <name evidence="1" type="ORF">A6A20_01485</name>
</gene>
<keyword evidence="2" id="KW-1185">Reference proteome</keyword>
<proteinExistence type="predicted"/>
<organism evidence="1 2">
    <name type="scientific">Volucribacter amazonae</name>
    <dbReference type="NCBI Taxonomy" id="256731"/>
    <lineage>
        <taxon>Bacteria</taxon>
        <taxon>Pseudomonadati</taxon>
        <taxon>Pseudomonadota</taxon>
        <taxon>Gammaproteobacteria</taxon>
        <taxon>Pasteurellales</taxon>
        <taxon>Pasteurellaceae</taxon>
        <taxon>Volucribacter</taxon>
    </lineage>
</organism>
<reference evidence="1" key="1">
    <citation type="submission" date="2016-03" db="EMBL/GenBank/DDBJ databases">
        <title>Co-evolution between Pasteurellaceae and their hosts.</title>
        <authorList>
            <person name="Hansen M.J."/>
            <person name="Bojesen A.M."/>
            <person name="Planet P."/>
        </authorList>
    </citation>
    <scope>NUCLEOTIDE SEQUENCE</scope>
    <source>
        <strain evidence="1">146/S8/89</strain>
    </source>
</reference>